<keyword evidence="8" id="KW-0333">Golgi apparatus</keyword>
<evidence type="ECO:0000256" key="9">
    <source>
        <dbReference type="ARBA" id="ARBA00023136"/>
    </source>
</evidence>
<evidence type="ECO:0000313" key="12">
    <source>
        <dbReference type="Proteomes" id="UP000654918"/>
    </source>
</evidence>
<dbReference type="GO" id="GO:0046354">
    <property type="term" value="P:mannan biosynthetic process"/>
    <property type="evidence" value="ECO:0007669"/>
    <property type="project" value="TreeGrafter"/>
</dbReference>
<comment type="subcellular location">
    <subcellularLocation>
        <location evidence="1">Golgi apparatus membrane</location>
        <topology evidence="1">Single-pass type II membrane protein</topology>
    </subcellularLocation>
</comment>
<dbReference type="Proteomes" id="UP000654918">
    <property type="component" value="Unassembled WGS sequence"/>
</dbReference>
<evidence type="ECO:0000313" key="11">
    <source>
        <dbReference type="EMBL" id="KAF6827117.1"/>
    </source>
</evidence>
<keyword evidence="9 10" id="KW-0472">Membrane</keyword>
<comment type="similarity">
    <text evidence="3">Belongs to the MNN1/MNT family.</text>
</comment>
<sequence length="525" mass="59771">MAGIKRVRIIFAVVVAFTVIVIFKSGNANTYSRAAQWTDNVAQDHPPTEGAIEEKIAPDHVEIPIVDNNFKADLPPQQVQLVPDAHRLATADDFIPHFAAVINEKGISQSEARATCTWPADTYVDFQFADSLDWVVEDRPVLEIELRRREWHDFVKGGMIPYASVKERFSGRGIVIVAGNADTVMRVKVILRQLKKLGSTIPIEIHYWDDEMNMIAMAEFNELYHPIYYNDLSKEHNIVHVKKDGIFGINYQLKTAALLNARWAEPLLLDSDNIPILDLATLYDSAQYLEYRTVFWPDIARTRPRNPSWAIFNTPCRMDEYEQESGQLLVDKTRFWYHLQLASWLNNEQGAYYADFLLGDKDTFRFAWHALRTAYGKPRRWLASVGTENEGFYCGHSFAQHHPDDGRVAFLHGGLAKTASPEVVRWNRDVKGGYMRHYKQAPSDEGPEVSLRVAIKFDGAAYIPVHSDKFETAQCTDMFDVPARDLNEIIPGFEQTFREIGGYWQLNQEDTAAAALGQAGSWPAR</sequence>
<comment type="pathway">
    <text evidence="2">Protein modification; protein glycosylation.</text>
</comment>
<dbReference type="InterPro" id="IPR022751">
    <property type="entry name" value="Alpha_mannosyltransferase"/>
</dbReference>
<dbReference type="Pfam" id="PF11051">
    <property type="entry name" value="Mannosyl_trans3"/>
    <property type="match status" value="2"/>
</dbReference>
<dbReference type="InterPro" id="IPR029044">
    <property type="entry name" value="Nucleotide-diphossugar_trans"/>
</dbReference>
<keyword evidence="6" id="KW-0735">Signal-anchor</keyword>
<dbReference type="GO" id="GO:0000026">
    <property type="term" value="F:alpha-1,2-mannosyltransferase activity"/>
    <property type="evidence" value="ECO:0007669"/>
    <property type="project" value="TreeGrafter"/>
</dbReference>
<organism evidence="11 12">
    <name type="scientific">Colletotrichum plurivorum</name>
    <dbReference type="NCBI Taxonomy" id="2175906"/>
    <lineage>
        <taxon>Eukaryota</taxon>
        <taxon>Fungi</taxon>
        <taxon>Dikarya</taxon>
        <taxon>Ascomycota</taxon>
        <taxon>Pezizomycotina</taxon>
        <taxon>Sordariomycetes</taxon>
        <taxon>Hypocreomycetidae</taxon>
        <taxon>Glomerellales</taxon>
        <taxon>Glomerellaceae</taxon>
        <taxon>Colletotrichum</taxon>
        <taxon>Colletotrichum orchidearum species complex</taxon>
    </lineage>
</organism>
<dbReference type="SUPFAM" id="SSF53448">
    <property type="entry name" value="Nucleotide-diphospho-sugar transferases"/>
    <property type="match status" value="1"/>
</dbReference>
<protein>
    <submittedName>
        <fullName evidence="11">Glycosyltransferase family 71</fullName>
    </submittedName>
</protein>
<name>A0A8H6NB79_9PEZI</name>
<keyword evidence="4 11" id="KW-0808">Transferase</keyword>
<reference evidence="11" key="1">
    <citation type="journal article" date="2020" name="Phytopathology">
        <title>Genome Sequence Resources of Colletotrichum truncatum, C. plurivorum, C. musicola, and C. sojae: Four Species Pathogenic to Soybean (Glycine max).</title>
        <authorList>
            <person name="Rogerio F."/>
            <person name="Boufleur T.R."/>
            <person name="Ciampi-Guillardi M."/>
            <person name="Sukno S.A."/>
            <person name="Thon M.R."/>
            <person name="Massola Junior N.S."/>
            <person name="Baroncelli R."/>
        </authorList>
    </citation>
    <scope>NUCLEOTIDE SEQUENCE</scope>
    <source>
        <strain evidence="11">LFN00145</strain>
    </source>
</reference>
<evidence type="ECO:0000256" key="10">
    <source>
        <dbReference type="SAM" id="Phobius"/>
    </source>
</evidence>
<evidence type="ECO:0000256" key="5">
    <source>
        <dbReference type="ARBA" id="ARBA00022692"/>
    </source>
</evidence>
<evidence type="ECO:0000256" key="4">
    <source>
        <dbReference type="ARBA" id="ARBA00022679"/>
    </source>
</evidence>
<accession>A0A8H6NB79</accession>
<dbReference type="GO" id="GO:0000139">
    <property type="term" value="C:Golgi membrane"/>
    <property type="evidence" value="ECO:0007669"/>
    <property type="project" value="UniProtKB-SubCell"/>
</dbReference>
<evidence type="ECO:0000256" key="6">
    <source>
        <dbReference type="ARBA" id="ARBA00022968"/>
    </source>
</evidence>
<dbReference type="PANTHER" id="PTHR31646:SF1">
    <property type="entry name" value="ALPHA-1,2-MANNOSYLTRANSFERASE MNN2"/>
    <property type="match status" value="1"/>
</dbReference>
<feature type="transmembrane region" description="Helical" evidence="10">
    <location>
        <begin position="7"/>
        <end position="23"/>
    </location>
</feature>
<proteinExistence type="inferred from homology"/>
<evidence type="ECO:0000256" key="2">
    <source>
        <dbReference type="ARBA" id="ARBA00004922"/>
    </source>
</evidence>
<gene>
    <name evidence="11" type="ORF">CPLU01_09283</name>
</gene>
<evidence type="ECO:0000256" key="1">
    <source>
        <dbReference type="ARBA" id="ARBA00004323"/>
    </source>
</evidence>
<evidence type="ECO:0000256" key="7">
    <source>
        <dbReference type="ARBA" id="ARBA00022989"/>
    </source>
</evidence>
<evidence type="ECO:0000256" key="8">
    <source>
        <dbReference type="ARBA" id="ARBA00023034"/>
    </source>
</evidence>
<keyword evidence="12" id="KW-1185">Reference proteome</keyword>
<keyword evidence="7 10" id="KW-1133">Transmembrane helix</keyword>
<comment type="caution">
    <text evidence="11">The sequence shown here is derived from an EMBL/GenBank/DDBJ whole genome shotgun (WGS) entry which is preliminary data.</text>
</comment>
<dbReference type="PANTHER" id="PTHR31646">
    <property type="entry name" value="ALPHA-1,2-MANNOSYLTRANSFERASE MNN2"/>
    <property type="match status" value="1"/>
</dbReference>
<dbReference type="EMBL" id="WIGO01000143">
    <property type="protein sequence ID" value="KAF6827117.1"/>
    <property type="molecule type" value="Genomic_DNA"/>
</dbReference>
<evidence type="ECO:0000256" key="3">
    <source>
        <dbReference type="ARBA" id="ARBA00009105"/>
    </source>
</evidence>
<dbReference type="AlphaFoldDB" id="A0A8H6NB79"/>
<keyword evidence="5 10" id="KW-0812">Transmembrane</keyword>